<dbReference type="CDD" id="cd01822">
    <property type="entry name" value="Lysophospholipase_L1_like"/>
    <property type="match status" value="1"/>
</dbReference>
<dbReference type="PANTHER" id="PTHR30383">
    <property type="entry name" value="THIOESTERASE 1/PROTEASE 1/LYSOPHOSPHOLIPASE L1"/>
    <property type="match status" value="1"/>
</dbReference>
<dbReference type="InterPro" id="IPR013830">
    <property type="entry name" value="SGNH_hydro"/>
</dbReference>
<name>A0A0B5DZK8_9RHOB</name>
<dbReference type="InterPro" id="IPR051532">
    <property type="entry name" value="Ester_Hydrolysis_Enzymes"/>
</dbReference>
<dbReference type="Gene3D" id="3.40.50.1110">
    <property type="entry name" value="SGNH hydrolase"/>
    <property type="match status" value="1"/>
</dbReference>
<dbReference type="HOGENOM" id="CLU_051180_1_1_5"/>
<evidence type="ECO:0000313" key="3">
    <source>
        <dbReference type="Proteomes" id="UP000031521"/>
    </source>
</evidence>
<dbReference type="SUPFAM" id="SSF52266">
    <property type="entry name" value="SGNH hydrolase"/>
    <property type="match status" value="1"/>
</dbReference>
<evidence type="ECO:0000259" key="1">
    <source>
        <dbReference type="Pfam" id="PF13472"/>
    </source>
</evidence>
<dbReference type="STRING" id="1208324.P73_4178"/>
<keyword evidence="3" id="KW-1185">Reference proteome</keyword>
<proteinExistence type="predicted"/>
<dbReference type="Pfam" id="PF13472">
    <property type="entry name" value="Lipase_GDSL_2"/>
    <property type="match status" value="1"/>
</dbReference>
<reference evidence="2 3" key="1">
    <citation type="journal article" date="2014" name="Int. J. Syst. Evol. Microbiol.">
        <title>Celeribacter indicus sp. nov., a polycyclic aromatic hydrocarbon-degrading bacterium from deep-sea sediment and reclassification of Huaishuia halophila as Celeribacter halophilus comb. nov.</title>
        <authorList>
            <person name="Lai Q."/>
            <person name="Cao J."/>
            <person name="Yuan J."/>
            <person name="Li F."/>
            <person name="Shao Z."/>
        </authorList>
    </citation>
    <scope>NUCLEOTIDE SEQUENCE [LARGE SCALE GENOMIC DNA]</scope>
    <source>
        <strain evidence="2">P73</strain>
    </source>
</reference>
<dbReference type="Proteomes" id="UP000031521">
    <property type="component" value="Chromosome"/>
</dbReference>
<feature type="domain" description="SGNH hydrolase-type esterase" evidence="1">
    <location>
        <begin position="9"/>
        <end position="176"/>
    </location>
</feature>
<dbReference type="PANTHER" id="PTHR30383:SF24">
    <property type="entry name" value="THIOESTERASE 1_PROTEASE 1_LYSOPHOSPHOLIPASE L1"/>
    <property type="match status" value="1"/>
</dbReference>
<dbReference type="InterPro" id="IPR036514">
    <property type="entry name" value="SGNH_hydro_sf"/>
</dbReference>
<protein>
    <submittedName>
        <fullName evidence="2">Acyl-CoA thioesterase</fullName>
    </submittedName>
</protein>
<dbReference type="AlphaFoldDB" id="A0A0B5DZK8"/>
<dbReference type="RefSeq" id="WP_338032864.1">
    <property type="nucleotide sequence ID" value="NZ_CP004393.1"/>
</dbReference>
<dbReference type="KEGG" id="cid:P73_4178"/>
<gene>
    <name evidence="2" type="ORF">P73_4178</name>
</gene>
<accession>A0A0B5DZK8</accession>
<evidence type="ECO:0000313" key="2">
    <source>
        <dbReference type="EMBL" id="AJE48893.1"/>
    </source>
</evidence>
<sequence length="195" mass="20768">MAETITVAALGDSLTQGYGLMREEGFTARLQDWLDAHDVDATVLNAGVSGDTTAGGLSRVDWTLSPEVGAMIVALGGNDVLRGIAPETARENLTGILEAARAKDVPVLLVGIAAPNNYGAAYRESFEAIYPDLSQEFDTLYFPNFLAPLTDLGEMSEVMARYVQADGIHPNAEGVKLIVEAMGPKVAELVERARD</sequence>
<dbReference type="EMBL" id="CP004393">
    <property type="protein sequence ID" value="AJE48893.1"/>
    <property type="molecule type" value="Genomic_DNA"/>
</dbReference>
<organism evidence="2 3">
    <name type="scientific">Celeribacter indicus</name>
    <dbReference type="NCBI Taxonomy" id="1208324"/>
    <lineage>
        <taxon>Bacteria</taxon>
        <taxon>Pseudomonadati</taxon>
        <taxon>Pseudomonadota</taxon>
        <taxon>Alphaproteobacteria</taxon>
        <taxon>Rhodobacterales</taxon>
        <taxon>Roseobacteraceae</taxon>
        <taxon>Celeribacter</taxon>
    </lineage>
</organism>
<dbReference type="GO" id="GO:0004622">
    <property type="term" value="F:phosphatidylcholine lysophospholipase activity"/>
    <property type="evidence" value="ECO:0007669"/>
    <property type="project" value="TreeGrafter"/>
</dbReference>